<keyword evidence="3" id="KW-0808">Transferase</keyword>
<dbReference type="InterPro" id="IPR052356">
    <property type="entry name" value="Thiol_S-MT"/>
</dbReference>
<evidence type="ECO:0000259" key="2">
    <source>
        <dbReference type="Pfam" id="PF08241"/>
    </source>
</evidence>
<keyword evidence="4" id="KW-1185">Reference proteome</keyword>
<gene>
    <name evidence="3" type="ORF">NITINOP_1412</name>
</gene>
<organism evidence="3 4">
    <name type="scientific">Candidatus Nitrospira inopinata</name>
    <dbReference type="NCBI Taxonomy" id="1715989"/>
    <lineage>
        <taxon>Bacteria</taxon>
        <taxon>Pseudomonadati</taxon>
        <taxon>Nitrospirota</taxon>
        <taxon>Nitrospiria</taxon>
        <taxon>Nitrospirales</taxon>
        <taxon>Nitrospiraceae</taxon>
        <taxon>Nitrospira</taxon>
    </lineage>
</organism>
<dbReference type="Proteomes" id="UP000066284">
    <property type="component" value="Chromosome 1"/>
</dbReference>
<dbReference type="PANTHER" id="PTHR45036">
    <property type="entry name" value="METHYLTRANSFERASE LIKE 7B"/>
    <property type="match status" value="1"/>
</dbReference>
<evidence type="ECO:0000313" key="3">
    <source>
        <dbReference type="EMBL" id="CUQ66387.1"/>
    </source>
</evidence>
<dbReference type="Pfam" id="PF08241">
    <property type="entry name" value="Methyltransf_11"/>
    <property type="match status" value="1"/>
</dbReference>
<dbReference type="KEGG" id="nio:NITINOP_1412"/>
<dbReference type="AlphaFoldDB" id="A0A0S4KPM2"/>
<evidence type="ECO:0000313" key="4">
    <source>
        <dbReference type="Proteomes" id="UP000066284"/>
    </source>
</evidence>
<dbReference type="SUPFAM" id="SSF53335">
    <property type="entry name" value="S-adenosyl-L-methionine-dependent methyltransferases"/>
    <property type="match status" value="1"/>
</dbReference>
<keyword evidence="3" id="KW-0489">Methyltransferase</keyword>
<dbReference type="PANTHER" id="PTHR45036:SF1">
    <property type="entry name" value="METHYLTRANSFERASE LIKE 7A"/>
    <property type="match status" value="1"/>
</dbReference>
<name>A0A0S4KPM2_9BACT</name>
<dbReference type="InterPro" id="IPR013216">
    <property type="entry name" value="Methyltransf_11"/>
</dbReference>
<dbReference type="GO" id="GO:0008757">
    <property type="term" value="F:S-adenosylmethionine-dependent methyltransferase activity"/>
    <property type="evidence" value="ECO:0007669"/>
    <property type="project" value="InterPro"/>
</dbReference>
<feature type="region of interest" description="Disordered" evidence="1">
    <location>
        <begin position="208"/>
        <end position="229"/>
    </location>
</feature>
<dbReference type="Gene3D" id="3.40.50.150">
    <property type="entry name" value="Vaccinia Virus protein VP39"/>
    <property type="match status" value="1"/>
</dbReference>
<accession>A0A0S4KPM2</accession>
<dbReference type="EMBL" id="LN885086">
    <property type="protein sequence ID" value="CUQ66387.1"/>
    <property type="molecule type" value="Genomic_DNA"/>
</dbReference>
<evidence type="ECO:0000256" key="1">
    <source>
        <dbReference type="SAM" id="MobiDB-lite"/>
    </source>
</evidence>
<dbReference type="OrthoDB" id="9772751at2"/>
<sequence>MGFYGDHIFPRLMDRLMAAEEFRRLRSELLAPVHGQVLELGFGTGLNLSHYPRHVVQLHAVDPAELLPERVARRVAAAPFPVRFDRRSAETLPSDDRSFDFVVSTWTLCTIPDPVQALREVGRVLKPDGRFLFLEHGLSDDPNVAAWQHRLNPIQNIIGCGCNLNRRIDRLIEQGGLRLLRVDRFEMEGIPRIGGTMYRGEAAAAGQLALTKDDSRSTDGKPAEGAGGS</sequence>
<protein>
    <submittedName>
        <fullName evidence="3">Putative Methyltransferase</fullName>
        <ecNumber evidence="3">2.1.1.-</ecNumber>
    </submittedName>
</protein>
<dbReference type="STRING" id="1715989.NITINOP_1412"/>
<feature type="domain" description="Methyltransferase type 11" evidence="2">
    <location>
        <begin position="38"/>
        <end position="133"/>
    </location>
</feature>
<reference evidence="4" key="1">
    <citation type="submission" date="2015-09" db="EMBL/GenBank/DDBJ databases">
        <authorList>
            <person name="Daims H."/>
        </authorList>
    </citation>
    <scope>NUCLEOTIDE SEQUENCE [LARGE SCALE GENOMIC DNA]</scope>
</reference>
<dbReference type="InterPro" id="IPR029063">
    <property type="entry name" value="SAM-dependent_MTases_sf"/>
</dbReference>
<dbReference type="GO" id="GO:0032259">
    <property type="term" value="P:methylation"/>
    <property type="evidence" value="ECO:0007669"/>
    <property type="project" value="UniProtKB-KW"/>
</dbReference>
<feature type="compositionally biased region" description="Basic and acidic residues" evidence="1">
    <location>
        <begin position="211"/>
        <end position="222"/>
    </location>
</feature>
<dbReference type="CDD" id="cd02440">
    <property type="entry name" value="AdoMet_MTases"/>
    <property type="match status" value="1"/>
</dbReference>
<proteinExistence type="predicted"/>
<dbReference type="EC" id="2.1.1.-" evidence="3"/>